<feature type="compositionally biased region" description="Low complexity" evidence="2">
    <location>
        <begin position="466"/>
        <end position="484"/>
    </location>
</feature>
<proteinExistence type="predicted"/>
<evidence type="ECO:0000313" key="4">
    <source>
        <dbReference type="EMBL" id="GIH02870.1"/>
    </source>
</evidence>
<accession>A0A8J3Q433</accession>
<keyword evidence="1" id="KW-0175">Coiled coil</keyword>
<evidence type="ECO:0000256" key="1">
    <source>
        <dbReference type="SAM" id="Coils"/>
    </source>
</evidence>
<comment type="caution">
    <text evidence="4">The sequence shown here is derived from an EMBL/GenBank/DDBJ whole genome shotgun (WGS) entry which is preliminary data.</text>
</comment>
<dbReference type="Proteomes" id="UP000612899">
    <property type="component" value="Unassembled WGS sequence"/>
</dbReference>
<feature type="transmembrane region" description="Helical" evidence="3">
    <location>
        <begin position="313"/>
        <end position="333"/>
    </location>
</feature>
<keyword evidence="3" id="KW-0472">Membrane</keyword>
<reference evidence="4" key="1">
    <citation type="submission" date="2021-01" db="EMBL/GenBank/DDBJ databases">
        <title>Whole genome shotgun sequence of Rhizocola hellebori NBRC 109834.</title>
        <authorList>
            <person name="Komaki H."/>
            <person name="Tamura T."/>
        </authorList>
    </citation>
    <scope>NUCLEOTIDE SEQUENCE</scope>
    <source>
        <strain evidence="4">NBRC 109834</strain>
    </source>
</reference>
<feature type="transmembrane region" description="Helical" evidence="3">
    <location>
        <begin position="354"/>
        <end position="378"/>
    </location>
</feature>
<evidence type="ECO:0000256" key="2">
    <source>
        <dbReference type="SAM" id="MobiDB-lite"/>
    </source>
</evidence>
<keyword evidence="3" id="KW-0812">Transmembrane</keyword>
<keyword evidence="3" id="KW-1133">Transmembrane helix</keyword>
<feature type="coiled-coil region" evidence="1">
    <location>
        <begin position="559"/>
        <end position="597"/>
    </location>
</feature>
<name>A0A8J3Q433_9ACTN</name>
<dbReference type="EMBL" id="BONY01000004">
    <property type="protein sequence ID" value="GIH02870.1"/>
    <property type="molecule type" value="Genomic_DNA"/>
</dbReference>
<feature type="region of interest" description="Disordered" evidence="2">
    <location>
        <begin position="456"/>
        <end position="558"/>
    </location>
</feature>
<gene>
    <name evidence="4" type="ORF">Rhe02_09370</name>
</gene>
<protein>
    <submittedName>
        <fullName evidence="4">Uncharacterized protein</fullName>
    </submittedName>
</protein>
<feature type="compositionally biased region" description="Basic and acidic residues" evidence="2">
    <location>
        <begin position="539"/>
        <end position="550"/>
    </location>
</feature>
<sequence length="786" mass="84893">MKASPQQRAAAARLGAAYLITTATGGRLDREAIPSAARDGSLRPDLLAALERVYGTDNERARQPRPYSNRYSLYKADYDAVMPMAEDTIRSWTSATLTAELVQLSIFASRLKDQVVGSDLHRRAQQVGVASGGYEPRADEIVAAYGNPRLRQRADGWWDPARERYIEHYAPIRKEERLQRLVRARLAGPVAKEQDETLSTLFVHPNGVDILAEYRSGAAAGLRCASWHVDAADRAMIELFGRLTAPGNTDIWHYPLLVVGGINASGLGGVPGFPEYVAALGQVLGSDSLDLWLGAAGITVLALGIFFTGPAAALILATADLALAGMGVGVAYLRDREQDLTAQATSLRPEEARLAEPSTYAGTLFAGAAALLSGMAFFRAAKEFRAVAQARPTTVARALAQPEAAIPDWVRVRSRPMVEKVETVHQSAGASLPHGFGTRSNAFDPATYRAVQRGTEGLPPSAARSTGQPAPAAEAASATTRPVAETVPTGNRPAADIPPNAPREVSVTAPADAPPTPETARGISRHDSGRSTGSGTDEPVLRSDDPRATGERGTGALTREQLQAHRAELRAALQAKIEAKEAEILSEEIRLARTKREVSEVNHQRRVAYEAGRIDEVRALRPKLEELKDEVDSFTIDALKNDLKRFKKQLGISAEEHYLRITAAGASHANSVLVRAGPASPLFRPSTTGTYSVEHIWPRSQIFLEPAFLGLRREQQVALMAYQPNLIKIPAAANSARGNRAYRTVSAEFTRTFLSSPAAQAELARMEELMKADMINLMKNPHLIPL</sequence>
<dbReference type="AlphaFoldDB" id="A0A8J3Q433"/>
<evidence type="ECO:0000313" key="5">
    <source>
        <dbReference type="Proteomes" id="UP000612899"/>
    </source>
</evidence>
<evidence type="ECO:0000256" key="3">
    <source>
        <dbReference type="SAM" id="Phobius"/>
    </source>
</evidence>
<keyword evidence="5" id="KW-1185">Reference proteome</keyword>
<organism evidence="4 5">
    <name type="scientific">Rhizocola hellebori</name>
    <dbReference type="NCBI Taxonomy" id="1392758"/>
    <lineage>
        <taxon>Bacteria</taxon>
        <taxon>Bacillati</taxon>
        <taxon>Actinomycetota</taxon>
        <taxon>Actinomycetes</taxon>
        <taxon>Micromonosporales</taxon>
        <taxon>Micromonosporaceae</taxon>
        <taxon>Rhizocola</taxon>
    </lineage>
</organism>